<evidence type="ECO:0000313" key="2">
    <source>
        <dbReference type="EMBL" id="MBB5473665.1"/>
    </source>
</evidence>
<keyword evidence="3" id="KW-1185">Reference proteome</keyword>
<name>A0A511FEI9_9CELL</name>
<sequence length="99" mass="10311">MTSYRVTLAVGLLHPGTDPAAVLPAAADAARAVTKVEAQDLAVVAGEARVVVRYLAADDDAAARIGRRVGDRVRSLADVTRATVSRRSGPRWLPVPAAP</sequence>
<evidence type="ECO:0000313" key="4">
    <source>
        <dbReference type="Proteomes" id="UP000564629"/>
    </source>
</evidence>
<dbReference type="Proteomes" id="UP000564629">
    <property type="component" value="Unassembled WGS sequence"/>
</dbReference>
<proteinExistence type="predicted"/>
<evidence type="ECO:0000313" key="3">
    <source>
        <dbReference type="Proteomes" id="UP000321723"/>
    </source>
</evidence>
<dbReference type="RefSeq" id="WP_146837755.1">
    <property type="nucleotide sequence ID" value="NZ_BJVQ01000028.1"/>
</dbReference>
<accession>A0A511FEI9</accession>
<dbReference type="EMBL" id="JACHDN010000001">
    <property type="protein sequence ID" value="MBB5473665.1"/>
    <property type="molecule type" value="Genomic_DNA"/>
</dbReference>
<dbReference type="EMBL" id="BJVQ01000028">
    <property type="protein sequence ID" value="GEL47014.1"/>
    <property type="molecule type" value="Genomic_DNA"/>
</dbReference>
<organism evidence="1 3">
    <name type="scientific">Cellulomonas hominis</name>
    <dbReference type="NCBI Taxonomy" id="156981"/>
    <lineage>
        <taxon>Bacteria</taxon>
        <taxon>Bacillati</taxon>
        <taxon>Actinomycetota</taxon>
        <taxon>Actinomycetes</taxon>
        <taxon>Micrococcales</taxon>
        <taxon>Cellulomonadaceae</taxon>
        <taxon>Cellulomonas</taxon>
    </lineage>
</organism>
<reference evidence="2 4" key="2">
    <citation type="submission" date="2020-08" db="EMBL/GenBank/DDBJ databases">
        <title>Sequencing the genomes of 1000 actinobacteria strains.</title>
        <authorList>
            <person name="Klenk H.-P."/>
        </authorList>
    </citation>
    <scope>NUCLEOTIDE SEQUENCE [LARGE SCALE GENOMIC DNA]</scope>
    <source>
        <strain evidence="2 4">DSM 9581</strain>
    </source>
</reference>
<comment type="caution">
    <text evidence="1">The sequence shown here is derived from an EMBL/GenBank/DDBJ whole genome shotgun (WGS) entry which is preliminary data.</text>
</comment>
<protein>
    <submittedName>
        <fullName evidence="1">Uncharacterized protein</fullName>
    </submittedName>
</protein>
<gene>
    <name evidence="1" type="ORF">CHO01_21300</name>
    <name evidence="2" type="ORF">HNR08_002401</name>
</gene>
<dbReference type="Proteomes" id="UP000321723">
    <property type="component" value="Unassembled WGS sequence"/>
</dbReference>
<evidence type="ECO:0000313" key="1">
    <source>
        <dbReference type="EMBL" id="GEL47014.1"/>
    </source>
</evidence>
<dbReference type="AlphaFoldDB" id="A0A511FEI9"/>
<reference evidence="1 3" key="1">
    <citation type="submission" date="2019-07" db="EMBL/GenBank/DDBJ databases">
        <title>Whole genome shotgun sequence of Cellulomonas hominis NBRC 16055.</title>
        <authorList>
            <person name="Hosoyama A."/>
            <person name="Uohara A."/>
            <person name="Ohji S."/>
            <person name="Ichikawa N."/>
        </authorList>
    </citation>
    <scope>NUCLEOTIDE SEQUENCE [LARGE SCALE GENOMIC DNA]</scope>
    <source>
        <strain evidence="1 3">NBRC 16055</strain>
    </source>
</reference>